<organism evidence="1 2">
    <name type="scientific">Vermiconidia calcicola</name>
    <dbReference type="NCBI Taxonomy" id="1690605"/>
    <lineage>
        <taxon>Eukaryota</taxon>
        <taxon>Fungi</taxon>
        <taxon>Dikarya</taxon>
        <taxon>Ascomycota</taxon>
        <taxon>Pezizomycotina</taxon>
        <taxon>Dothideomycetes</taxon>
        <taxon>Dothideomycetidae</taxon>
        <taxon>Mycosphaerellales</taxon>
        <taxon>Extremaceae</taxon>
        <taxon>Vermiconidia</taxon>
    </lineage>
</organism>
<reference evidence="1" key="1">
    <citation type="submission" date="2023-07" db="EMBL/GenBank/DDBJ databases">
        <title>Black Yeasts Isolated from many extreme environments.</title>
        <authorList>
            <person name="Coleine C."/>
            <person name="Stajich J.E."/>
            <person name="Selbmann L."/>
        </authorList>
    </citation>
    <scope>NUCLEOTIDE SEQUENCE</scope>
    <source>
        <strain evidence="1">CCFEE 5714</strain>
    </source>
</reference>
<protein>
    <submittedName>
        <fullName evidence="1">Cell surface mannoprotein mp65</fullName>
        <ecNumber evidence="1">3.2.1.58</ecNumber>
    </submittedName>
</protein>
<proteinExistence type="predicted"/>
<accession>A0ACC3NET1</accession>
<comment type="caution">
    <text evidence="1">The sequence shown here is derived from an EMBL/GenBank/DDBJ whole genome shotgun (WGS) entry which is preliminary data.</text>
</comment>
<evidence type="ECO:0000313" key="1">
    <source>
        <dbReference type="EMBL" id="KAK3715528.1"/>
    </source>
</evidence>
<gene>
    <name evidence="1" type="primary">MP65_2</name>
    <name evidence="1" type="ORF">LTR37_007016</name>
</gene>
<dbReference type="EC" id="3.2.1.58" evidence="1"/>
<evidence type="ECO:0000313" key="2">
    <source>
        <dbReference type="Proteomes" id="UP001281147"/>
    </source>
</evidence>
<keyword evidence="2" id="KW-1185">Reference proteome</keyword>
<dbReference type="Proteomes" id="UP001281147">
    <property type="component" value="Unassembled WGS sequence"/>
</dbReference>
<name>A0ACC3NET1_9PEZI</name>
<dbReference type="EMBL" id="JAUTXU010000048">
    <property type="protein sequence ID" value="KAK3715528.1"/>
    <property type="molecule type" value="Genomic_DNA"/>
</dbReference>
<sequence length="401" mass="41137">MKLSIVSSAALALTVAAVPHLANRRDAQAVQTVTAVVTQTAAAAMVAVNQDGTPQYTQYNDGHRHGRKHRHGKGKGRQQTKQTTQIATASEQPEPSPSGSYVPPAPIESTDAPSSAEPSSSPSESSTAPAPSGSAPAGGLPSASGQGLSYAPYNADDSCKSAEQIDQDLGAVSGHGFVRIYGTACEQVPAVIKAATANNMKVMVGVFDIANVEGEINDIITAAKGNWDVITAVSVGNEIVNSGSGSASSVVAAISTARGLLKTAGYTGSVVTVDTFAAIIDNPELCEASDFAAANCHAFFDNTVTADGAGPYVAEQAQRVKEACGGKEVMITESGWPSSGDANGKAVPSPENQKAAISSLKSSMSDNIVLFSAYNDAWKDDFEGSFQAEKFWGIYGDAPSS</sequence>
<keyword evidence="1" id="KW-0378">Hydrolase</keyword>
<keyword evidence="1" id="KW-0326">Glycosidase</keyword>